<dbReference type="AlphaFoldDB" id="A0A0E9TKR1"/>
<organism evidence="1">
    <name type="scientific">Anguilla anguilla</name>
    <name type="common">European freshwater eel</name>
    <name type="synonym">Muraena anguilla</name>
    <dbReference type="NCBI Taxonomy" id="7936"/>
    <lineage>
        <taxon>Eukaryota</taxon>
        <taxon>Metazoa</taxon>
        <taxon>Chordata</taxon>
        <taxon>Craniata</taxon>
        <taxon>Vertebrata</taxon>
        <taxon>Euteleostomi</taxon>
        <taxon>Actinopterygii</taxon>
        <taxon>Neopterygii</taxon>
        <taxon>Teleostei</taxon>
        <taxon>Anguilliformes</taxon>
        <taxon>Anguillidae</taxon>
        <taxon>Anguilla</taxon>
    </lineage>
</organism>
<accession>A0A0E9TKR1</accession>
<protein>
    <submittedName>
        <fullName evidence="1">Uncharacterized protein</fullName>
    </submittedName>
</protein>
<sequence>MGGWISVPSHKANYETDIKLFLFQEINLFCHIYALLH</sequence>
<evidence type="ECO:0000313" key="1">
    <source>
        <dbReference type="EMBL" id="JAH54239.1"/>
    </source>
</evidence>
<proteinExistence type="predicted"/>
<reference evidence="1" key="2">
    <citation type="journal article" date="2015" name="Fish Shellfish Immunol.">
        <title>Early steps in the European eel (Anguilla anguilla)-Vibrio vulnificus interaction in the gills: Role of the RtxA13 toxin.</title>
        <authorList>
            <person name="Callol A."/>
            <person name="Pajuelo D."/>
            <person name="Ebbesson L."/>
            <person name="Teles M."/>
            <person name="MacKenzie S."/>
            <person name="Amaro C."/>
        </authorList>
    </citation>
    <scope>NUCLEOTIDE SEQUENCE</scope>
</reference>
<name>A0A0E9TKR1_ANGAN</name>
<reference evidence="1" key="1">
    <citation type="submission" date="2014-11" db="EMBL/GenBank/DDBJ databases">
        <authorList>
            <person name="Amaro Gonzalez C."/>
        </authorList>
    </citation>
    <scope>NUCLEOTIDE SEQUENCE</scope>
</reference>
<dbReference type="EMBL" id="GBXM01054338">
    <property type="protein sequence ID" value="JAH54239.1"/>
    <property type="molecule type" value="Transcribed_RNA"/>
</dbReference>